<dbReference type="GO" id="GO:0031071">
    <property type="term" value="F:cysteine desulfurase activity"/>
    <property type="evidence" value="ECO:0007669"/>
    <property type="project" value="UniProtKB-EC"/>
</dbReference>
<dbReference type="Proteomes" id="UP001652442">
    <property type="component" value="Unassembled WGS sequence"/>
</dbReference>
<protein>
    <recommendedName>
        <fullName evidence="3">cysteine desulfurase</fullName>
        <ecNumber evidence="3">2.8.1.7</ecNumber>
    </recommendedName>
</protein>
<feature type="domain" description="Aminotransferase class V" evidence="7">
    <location>
        <begin position="23"/>
        <end position="391"/>
    </location>
</feature>
<dbReference type="NCBIfam" id="TIGR01979">
    <property type="entry name" value="sufS"/>
    <property type="match status" value="1"/>
</dbReference>
<comment type="caution">
    <text evidence="8">The sequence shown here is derived from an EMBL/GenBank/DDBJ whole genome shotgun (WGS) entry which is preliminary data.</text>
</comment>
<dbReference type="Pfam" id="PF00266">
    <property type="entry name" value="Aminotran_5"/>
    <property type="match status" value="1"/>
</dbReference>
<reference evidence="8 9" key="1">
    <citation type="journal article" date="2021" name="ISME Commun">
        <title>Automated analysis of genomic sequences facilitates high-throughput and comprehensive description of bacteria.</title>
        <authorList>
            <person name="Hitch T.C.A."/>
        </authorList>
    </citation>
    <scope>NUCLEOTIDE SEQUENCE [LARGE SCALE GENOMIC DNA]</scope>
    <source>
        <strain evidence="8 9">Sanger_109</strain>
    </source>
</reference>
<keyword evidence="9" id="KW-1185">Reference proteome</keyword>
<dbReference type="CDD" id="cd06453">
    <property type="entry name" value="SufS_like"/>
    <property type="match status" value="1"/>
</dbReference>
<dbReference type="SUPFAM" id="SSF53383">
    <property type="entry name" value="PLP-dependent transferases"/>
    <property type="match status" value="1"/>
</dbReference>
<comment type="similarity">
    <text evidence="2">Belongs to the class-V pyridoxal-phosphate-dependent aminotransferase family. Csd subfamily.</text>
</comment>
<organism evidence="8 9">
    <name type="scientific">Brotonthovivens ammoniilytica</name>
    <dbReference type="NCBI Taxonomy" id="2981725"/>
    <lineage>
        <taxon>Bacteria</taxon>
        <taxon>Bacillati</taxon>
        <taxon>Bacillota</taxon>
        <taxon>Clostridia</taxon>
        <taxon>Lachnospirales</taxon>
        <taxon>Lachnospiraceae</taxon>
        <taxon>Brotonthovivens</taxon>
    </lineage>
</organism>
<dbReference type="InterPro" id="IPR015422">
    <property type="entry name" value="PyrdxlP-dep_Trfase_small"/>
</dbReference>
<evidence type="ECO:0000313" key="8">
    <source>
        <dbReference type="EMBL" id="MCU6761181.1"/>
    </source>
</evidence>
<dbReference type="EC" id="2.8.1.7" evidence="3"/>
<dbReference type="EMBL" id="JAOQJQ010000001">
    <property type="protein sequence ID" value="MCU6761181.1"/>
    <property type="molecule type" value="Genomic_DNA"/>
</dbReference>
<evidence type="ECO:0000256" key="5">
    <source>
        <dbReference type="ARBA" id="ARBA00022898"/>
    </source>
</evidence>
<evidence type="ECO:0000313" key="9">
    <source>
        <dbReference type="Proteomes" id="UP001652442"/>
    </source>
</evidence>
<evidence type="ECO:0000256" key="4">
    <source>
        <dbReference type="ARBA" id="ARBA00022679"/>
    </source>
</evidence>
<comment type="catalytic activity">
    <reaction evidence="6">
        <text>(sulfur carrier)-H + L-cysteine = (sulfur carrier)-SH + L-alanine</text>
        <dbReference type="Rhea" id="RHEA:43892"/>
        <dbReference type="Rhea" id="RHEA-COMP:14737"/>
        <dbReference type="Rhea" id="RHEA-COMP:14739"/>
        <dbReference type="ChEBI" id="CHEBI:29917"/>
        <dbReference type="ChEBI" id="CHEBI:35235"/>
        <dbReference type="ChEBI" id="CHEBI:57972"/>
        <dbReference type="ChEBI" id="CHEBI:64428"/>
        <dbReference type="EC" id="2.8.1.7"/>
    </reaction>
</comment>
<dbReference type="InterPro" id="IPR015424">
    <property type="entry name" value="PyrdxlP-dep_Trfase"/>
</dbReference>
<dbReference type="Gene3D" id="3.90.1150.10">
    <property type="entry name" value="Aspartate Aminotransferase, domain 1"/>
    <property type="match status" value="1"/>
</dbReference>
<dbReference type="PANTHER" id="PTHR43586:SF8">
    <property type="entry name" value="CYSTEINE DESULFURASE 1, CHLOROPLASTIC"/>
    <property type="match status" value="1"/>
</dbReference>
<proteinExistence type="inferred from homology"/>
<evidence type="ECO:0000259" key="7">
    <source>
        <dbReference type="Pfam" id="PF00266"/>
    </source>
</evidence>
<dbReference type="PIRSF" id="PIRSF005572">
    <property type="entry name" value="NifS"/>
    <property type="match status" value="1"/>
</dbReference>
<gene>
    <name evidence="8" type="ORF">OCV88_02370</name>
</gene>
<name>A0ABT2TGB1_9FIRM</name>
<keyword evidence="4 8" id="KW-0808">Transferase</keyword>
<dbReference type="PANTHER" id="PTHR43586">
    <property type="entry name" value="CYSTEINE DESULFURASE"/>
    <property type="match status" value="1"/>
</dbReference>
<evidence type="ECO:0000256" key="2">
    <source>
        <dbReference type="ARBA" id="ARBA00010447"/>
    </source>
</evidence>
<dbReference type="InterPro" id="IPR010970">
    <property type="entry name" value="Cys_dSase_SufS"/>
</dbReference>
<keyword evidence="5" id="KW-0663">Pyridoxal phosphate</keyword>
<dbReference type="Gene3D" id="3.40.640.10">
    <property type="entry name" value="Type I PLP-dependent aspartate aminotransferase-like (Major domain)"/>
    <property type="match status" value="1"/>
</dbReference>
<dbReference type="InterPro" id="IPR015421">
    <property type="entry name" value="PyrdxlP-dep_Trfase_major"/>
</dbReference>
<accession>A0ABT2TGB1</accession>
<sequence>MNTEEIRKDFPILSETVNHRPLIYLDNGATTQMPRQVMECWTSHYCHQNANVHRGIHYLSEQSTLAHEAARQTTAEFIGCDDSRQIIFTSGATDSLNLLASGYAFPRLGPGKKVVVTEFEHHSNYVPWQQAAKRAGGTFTVIPVEGDVLDLERLKKELDEQTVILSVTAISNVTGTILPLQQIISMAHAKGIPVCVDAAQAMRHGGMNVKELDCEFLAFSGHKMLGPSGTGVLYGKKEYLKEIQPVRFGGGMVDIVDLKDTTFGEVPYCLEAGTPNYAGDIALAEAMQYMNKIGLEEIAAWEKELTDELEETLRGMEGVTVIGGKQPKNSVVSVSVDGVHPYDLASVLDKFGIAARSGNHCAQPVLRKLGYESLLRFSPAFYNTREEIHILAQAMEKSVAMLRKWC</sequence>
<dbReference type="InterPro" id="IPR000192">
    <property type="entry name" value="Aminotrans_V_dom"/>
</dbReference>
<evidence type="ECO:0000256" key="3">
    <source>
        <dbReference type="ARBA" id="ARBA00012239"/>
    </source>
</evidence>
<comment type="cofactor">
    <cofactor evidence="1">
        <name>pyridoxal 5'-phosphate</name>
        <dbReference type="ChEBI" id="CHEBI:597326"/>
    </cofactor>
</comment>
<evidence type="ECO:0000256" key="6">
    <source>
        <dbReference type="ARBA" id="ARBA00050776"/>
    </source>
</evidence>
<dbReference type="InterPro" id="IPR016454">
    <property type="entry name" value="Cysteine_dSase"/>
</dbReference>
<dbReference type="RefSeq" id="WP_158424027.1">
    <property type="nucleotide sequence ID" value="NZ_JAOQJQ010000001.1"/>
</dbReference>
<evidence type="ECO:0000256" key="1">
    <source>
        <dbReference type="ARBA" id="ARBA00001933"/>
    </source>
</evidence>